<sequence>MHTSGRKKASNEYCYSWNAVSSNLPVHSRTINYFNGMLLLLAMQDSMLLLFSQSGTLLSIVYISFYHSFLFFSSMSLKKLGNSIAVVLEEFNFDGV</sequence>
<dbReference type="InParanoid" id="G0PJ37"/>
<dbReference type="EMBL" id="GL380636">
    <property type="protein sequence ID" value="EGT58718.1"/>
    <property type="molecule type" value="Genomic_DNA"/>
</dbReference>
<name>G0PJ37_CAEBE</name>
<gene>
    <name evidence="2" type="ORF">CAEBREN_28841</name>
</gene>
<protein>
    <submittedName>
        <fullName evidence="2">Uncharacterized protein</fullName>
    </submittedName>
</protein>
<dbReference type="AlphaFoldDB" id="G0PJ37"/>
<keyword evidence="1" id="KW-0472">Membrane</keyword>
<keyword evidence="3" id="KW-1185">Reference proteome</keyword>
<proteinExistence type="predicted"/>
<organism evidence="3">
    <name type="scientific">Caenorhabditis brenneri</name>
    <name type="common">Nematode worm</name>
    <dbReference type="NCBI Taxonomy" id="135651"/>
    <lineage>
        <taxon>Eukaryota</taxon>
        <taxon>Metazoa</taxon>
        <taxon>Ecdysozoa</taxon>
        <taxon>Nematoda</taxon>
        <taxon>Chromadorea</taxon>
        <taxon>Rhabditida</taxon>
        <taxon>Rhabditina</taxon>
        <taxon>Rhabditomorpha</taxon>
        <taxon>Rhabditoidea</taxon>
        <taxon>Rhabditidae</taxon>
        <taxon>Peloderinae</taxon>
        <taxon>Caenorhabditis</taxon>
    </lineage>
</organism>
<feature type="transmembrane region" description="Helical" evidence="1">
    <location>
        <begin position="47"/>
        <end position="72"/>
    </location>
</feature>
<evidence type="ECO:0000313" key="3">
    <source>
        <dbReference type="Proteomes" id="UP000008068"/>
    </source>
</evidence>
<reference evidence="3" key="1">
    <citation type="submission" date="2011-07" db="EMBL/GenBank/DDBJ databases">
        <authorList>
            <consortium name="Caenorhabditis brenneri Sequencing and Analysis Consortium"/>
            <person name="Wilson R.K."/>
        </authorList>
    </citation>
    <scope>NUCLEOTIDE SEQUENCE [LARGE SCALE GENOMIC DNA]</scope>
    <source>
        <strain evidence="3">PB2801</strain>
    </source>
</reference>
<keyword evidence="1" id="KW-0812">Transmembrane</keyword>
<keyword evidence="1" id="KW-1133">Transmembrane helix</keyword>
<evidence type="ECO:0000313" key="2">
    <source>
        <dbReference type="EMBL" id="EGT58718.1"/>
    </source>
</evidence>
<accession>G0PJ37</accession>
<dbReference type="Proteomes" id="UP000008068">
    <property type="component" value="Unassembled WGS sequence"/>
</dbReference>
<dbReference type="HOGENOM" id="CLU_2361589_0_0_1"/>
<evidence type="ECO:0000256" key="1">
    <source>
        <dbReference type="SAM" id="Phobius"/>
    </source>
</evidence>